<evidence type="ECO:0000313" key="2">
    <source>
        <dbReference type="Proteomes" id="UP000054560"/>
    </source>
</evidence>
<protein>
    <submittedName>
        <fullName evidence="1">Uncharacterized protein</fullName>
    </submittedName>
</protein>
<name>A0A0L0EY24_9EUKA</name>
<dbReference type="AlphaFoldDB" id="A0A0L0EY24"/>
<feature type="non-terminal residue" evidence="1">
    <location>
        <position position="1"/>
    </location>
</feature>
<sequence>ERDGLQERVELLLFESNADRKQKDLLTSMFAQERESLVQTTAAEVRAQTEREMNEIHGTVSVCVCTQTRFGRSL</sequence>
<gene>
    <name evidence="1" type="ORF">SARC_18149</name>
</gene>
<dbReference type="Proteomes" id="UP000054560">
    <property type="component" value="Unassembled WGS sequence"/>
</dbReference>
<accession>A0A0L0EY24</accession>
<evidence type="ECO:0000313" key="1">
    <source>
        <dbReference type="EMBL" id="KNC69341.1"/>
    </source>
</evidence>
<organism evidence="1 2">
    <name type="scientific">Sphaeroforma arctica JP610</name>
    <dbReference type="NCBI Taxonomy" id="667725"/>
    <lineage>
        <taxon>Eukaryota</taxon>
        <taxon>Ichthyosporea</taxon>
        <taxon>Ichthyophonida</taxon>
        <taxon>Sphaeroforma</taxon>
    </lineage>
</organism>
<dbReference type="GeneID" id="25918653"/>
<keyword evidence="2" id="KW-1185">Reference proteome</keyword>
<proteinExistence type="predicted"/>
<reference evidence="1 2" key="1">
    <citation type="submission" date="2011-02" db="EMBL/GenBank/DDBJ databases">
        <title>The Genome Sequence of Sphaeroforma arctica JP610.</title>
        <authorList>
            <consortium name="The Broad Institute Genome Sequencing Platform"/>
            <person name="Russ C."/>
            <person name="Cuomo C."/>
            <person name="Young S.K."/>
            <person name="Zeng Q."/>
            <person name="Gargeya S."/>
            <person name="Alvarado L."/>
            <person name="Berlin A."/>
            <person name="Chapman S.B."/>
            <person name="Chen Z."/>
            <person name="Freedman E."/>
            <person name="Gellesch M."/>
            <person name="Goldberg J."/>
            <person name="Griggs A."/>
            <person name="Gujja S."/>
            <person name="Heilman E."/>
            <person name="Heiman D."/>
            <person name="Howarth C."/>
            <person name="Mehta T."/>
            <person name="Neiman D."/>
            <person name="Pearson M."/>
            <person name="Roberts A."/>
            <person name="Saif S."/>
            <person name="Shea T."/>
            <person name="Shenoy N."/>
            <person name="Sisk P."/>
            <person name="Stolte C."/>
            <person name="Sykes S."/>
            <person name="White J."/>
            <person name="Yandava C."/>
            <person name="Burger G."/>
            <person name="Gray M.W."/>
            <person name="Holland P.W.H."/>
            <person name="King N."/>
            <person name="Lang F.B.F."/>
            <person name="Roger A.J."/>
            <person name="Ruiz-Trillo I."/>
            <person name="Haas B."/>
            <person name="Nusbaum C."/>
            <person name="Birren B."/>
        </authorList>
    </citation>
    <scope>NUCLEOTIDE SEQUENCE [LARGE SCALE GENOMIC DNA]</scope>
    <source>
        <strain evidence="1 2">JP610</strain>
    </source>
</reference>
<dbReference type="RefSeq" id="XP_014143243.1">
    <property type="nucleotide sequence ID" value="XM_014287768.1"/>
</dbReference>
<dbReference type="EMBL" id="KQ255716">
    <property type="protein sequence ID" value="KNC69341.1"/>
    <property type="molecule type" value="Genomic_DNA"/>
</dbReference>